<keyword evidence="3" id="KW-0597">Phosphoprotein</keyword>
<dbReference type="PRINTS" id="PR00344">
    <property type="entry name" value="BCTRLSENSOR"/>
</dbReference>
<dbReference type="InterPro" id="IPR004358">
    <property type="entry name" value="Sig_transdc_His_kin-like_C"/>
</dbReference>
<dbReference type="SUPFAM" id="SSF47384">
    <property type="entry name" value="Homodimeric domain of signal transducing histidine kinase"/>
    <property type="match status" value="1"/>
</dbReference>
<dbReference type="SUPFAM" id="SSF55874">
    <property type="entry name" value="ATPase domain of HSP90 chaperone/DNA topoisomerase II/histidine kinase"/>
    <property type="match status" value="1"/>
</dbReference>
<dbReference type="Gene3D" id="3.30.450.40">
    <property type="match status" value="1"/>
</dbReference>
<dbReference type="PANTHER" id="PTHR43102">
    <property type="entry name" value="SLR1143 PROTEIN"/>
    <property type="match status" value="1"/>
</dbReference>
<comment type="catalytic activity">
    <reaction evidence="1">
        <text>ATP + protein L-histidine = ADP + protein N-phospho-L-histidine.</text>
        <dbReference type="EC" id="2.7.13.3"/>
    </reaction>
</comment>
<dbReference type="AlphaFoldDB" id="A0A5C6V9G3"/>
<dbReference type="PANTHER" id="PTHR43102:SF2">
    <property type="entry name" value="GAF DOMAIN-CONTAINING PROTEIN"/>
    <property type="match status" value="1"/>
</dbReference>
<keyword evidence="6" id="KW-1185">Reference proteome</keyword>
<dbReference type="EMBL" id="VORB01000004">
    <property type="protein sequence ID" value="TXC81334.1"/>
    <property type="molecule type" value="Genomic_DNA"/>
</dbReference>
<dbReference type="Proteomes" id="UP000321168">
    <property type="component" value="Unassembled WGS sequence"/>
</dbReference>
<evidence type="ECO:0000313" key="6">
    <source>
        <dbReference type="Proteomes" id="UP000321168"/>
    </source>
</evidence>
<dbReference type="Pfam" id="PF01590">
    <property type="entry name" value="GAF"/>
    <property type="match status" value="1"/>
</dbReference>
<reference evidence="5 6" key="1">
    <citation type="submission" date="2019-08" db="EMBL/GenBank/DDBJ databases">
        <title>Genome of Luteibaculum oceani JCM 18817.</title>
        <authorList>
            <person name="Bowman J.P."/>
        </authorList>
    </citation>
    <scope>NUCLEOTIDE SEQUENCE [LARGE SCALE GENOMIC DNA]</scope>
    <source>
        <strain evidence="5 6">JCM 18817</strain>
    </source>
</reference>
<dbReference type="SUPFAM" id="SSF55781">
    <property type="entry name" value="GAF domain-like"/>
    <property type="match status" value="1"/>
</dbReference>
<evidence type="ECO:0000259" key="4">
    <source>
        <dbReference type="PROSITE" id="PS50109"/>
    </source>
</evidence>
<dbReference type="InterPro" id="IPR005467">
    <property type="entry name" value="His_kinase_dom"/>
</dbReference>
<dbReference type="Pfam" id="PF02518">
    <property type="entry name" value="HATPase_c"/>
    <property type="match status" value="1"/>
</dbReference>
<dbReference type="SMART" id="SM00387">
    <property type="entry name" value="HATPase_c"/>
    <property type="match status" value="1"/>
</dbReference>
<evidence type="ECO:0000256" key="3">
    <source>
        <dbReference type="ARBA" id="ARBA00022553"/>
    </source>
</evidence>
<evidence type="ECO:0000256" key="1">
    <source>
        <dbReference type="ARBA" id="ARBA00000085"/>
    </source>
</evidence>
<dbReference type="InterPro" id="IPR003661">
    <property type="entry name" value="HisK_dim/P_dom"/>
</dbReference>
<organism evidence="5 6">
    <name type="scientific">Luteibaculum oceani</name>
    <dbReference type="NCBI Taxonomy" id="1294296"/>
    <lineage>
        <taxon>Bacteria</taxon>
        <taxon>Pseudomonadati</taxon>
        <taxon>Bacteroidota</taxon>
        <taxon>Flavobacteriia</taxon>
        <taxon>Flavobacteriales</taxon>
        <taxon>Luteibaculaceae</taxon>
        <taxon>Luteibaculum</taxon>
    </lineage>
</organism>
<name>A0A5C6V9G3_9FLAO</name>
<dbReference type="InterPro" id="IPR003594">
    <property type="entry name" value="HATPase_dom"/>
</dbReference>
<dbReference type="InterPro" id="IPR036890">
    <property type="entry name" value="HATPase_C_sf"/>
</dbReference>
<gene>
    <name evidence="5" type="ORF">FRX97_04845</name>
</gene>
<dbReference type="Gene3D" id="3.30.565.10">
    <property type="entry name" value="Histidine kinase-like ATPase, C-terminal domain"/>
    <property type="match status" value="1"/>
</dbReference>
<evidence type="ECO:0000256" key="2">
    <source>
        <dbReference type="ARBA" id="ARBA00012438"/>
    </source>
</evidence>
<dbReference type="SMART" id="SM00065">
    <property type="entry name" value="GAF"/>
    <property type="match status" value="1"/>
</dbReference>
<dbReference type="EC" id="2.7.13.3" evidence="2"/>
<protein>
    <recommendedName>
        <fullName evidence="2">histidine kinase</fullName>
        <ecNumber evidence="2">2.7.13.3</ecNumber>
    </recommendedName>
</protein>
<keyword evidence="5" id="KW-0418">Kinase</keyword>
<dbReference type="Gene3D" id="1.10.287.130">
    <property type="match status" value="1"/>
</dbReference>
<accession>A0A5C6V9G3</accession>
<dbReference type="InterPro" id="IPR029016">
    <property type="entry name" value="GAF-like_dom_sf"/>
</dbReference>
<sequence length="405" mass="45436">MNQASPPVLKAEMDRLNTIAAYNILDTLEEEDYDNITKIASAICEAPISLITIVDEKRQWFKAKVGIPVRETPIEYSICARAIESGKDFYVLNNVEEHPDLNAFYNEINQLGFKYYAGVPLVSEKGIPFGTLCVIDKKTRELTENQIAALRVLSKQVLNMLESRRQTIAHEKTISDLTLQNEALEKFAMLAAHDIKSPLANIVTLSELLLSDAHIEKDENTSGLTGMIKSASHQLFNYIQGLIEYSTSGNTIDQDLHVFHLNDIKMHLKSIYKTYQDAEVDFDFPEDRKITSIRVVIEQILINLITNSIKYCDKPQAKIQVSFEEDEKTMFFIVSDNGPGFPDNLKELSGLFTTGTRQDRYGKQGNGIGLATVKKLAEGLKGNLLLVKTSPEGSVIRVNIPKSFL</sequence>
<dbReference type="GO" id="GO:0000155">
    <property type="term" value="F:phosphorelay sensor kinase activity"/>
    <property type="evidence" value="ECO:0007669"/>
    <property type="project" value="InterPro"/>
</dbReference>
<proteinExistence type="predicted"/>
<dbReference type="InterPro" id="IPR003018">
    <property type="entry name" value="GAF"/>
</dbReference>
<feature type="domain" description="Histidine kinase" evidence="4">
    <location>
        <begin position="190"/>
        <end position="404"/>
    </location>
</feature>
<dbReference type="RefSeq" id="WP_147013983.1">
    <property type="nucleotide sequence ID" value="NZ_VORB01000004.1"/>
</dbReference>
<keyword evidence="5" id="KW-0808">Transferase</keyword>
<comment type="caution">
    <text evidence="5">The sequence shown here is derived from an EMBL/GenBank/DDBJ whole genome shotgun (WGS) entry which is preliminary data.</text>
</comment>
<evidence type="ECO:0000313" key="5">
    <source>
        <dbReference type="EMBL" id="TXC81334.1"/>
    </source>
</evidence>
<dbReference type="OrthoDB" id="9811889at2"/>
<dbReference type="InterPro" id="IPR036097">
    <property type="entry name" value="HisK_dim/P_sf"/>
</dbReference>
<dbReference type="CDD" id="cd00082">
    <property type="entry name" value="HisKA"/>
    <property type="match status" value="1"/>
</dbReference>
<dbReference type="PROSITE" id="PS50109">
    <property type="entry name" value="HIS_KIN"/>
    <property type="match status" value="1"/>
</dbReference>
<dbReference type="SMART" id="SM00388">
    <property type="entry name" value="HisKA"/>
    <property type="match status" value="1"/>
</dbReference>